<dbReference type="PANTHER" id="PTHR24148">
    <property type="entry name" value="ANKYRIN REPEAT DOMAIN-CONTAINING PROTEIN 39 HOMOLOG-RELATED"/>
    <property type="match status" value="1"/>
</dbReference>
<dbReference type="Pfam" id="PF06985">
    <property type="entry name" value="HET"/>
    <property type="match status" value="1"/>
</dbReference>
<evidence type="ECO:0000313" key="4">
    <source>
        <dbReference type="Proteomes" id="UP001446871"/>
    </source>
</evidence>
<organism evidence="3 4">
    <name type="scientific">Apiospora saccharicola</name>
    <dbReference type="NCBI Taxonomy" id="335842"/>
    <lineage>
        <taxon>Eukaryota</taxon>
        <taxon>Fungi</taxon>
        <taxon>Dikarya</taxon>
        <taxon>Ascomycota</taxon>
        <taxon>Pezizomycotina</taxon>
        <taxon>Sordariomycetes</taxon>
        <taxon>Xylariomycetidae</taxon>
        <taxon>Amphisphaeriales</taxon>
        <taxon>Apiosporaceae</taxon>
        <taxon>Apiospora</taxon>
    </lineage>
</organism>
<reference evidence="3 4" key="1">
    <citation type="submission" date="2023-01" db="EMBL/GenBank/DDBJ databases">
        <title>Analysis of 21 Apiospora genomes using comparative genomics revels a genus with tremendous synthesis potential of carbohydrate active enzymes and secondary metabolites.</title>
        <authorList>
            <person name="Sorensen T."/>
        </authorList>
    </citation>
    <scope>NUCLEOTIDE SEQUENCE [LARGE SCALE GENOMIC DNA]</scope>
    <source>
        <strain evidence="3 4">CBS 83171</strain>
    </source>
</reference>
<keyword evidence="4" id="KW-1185">Reference proteome</keyword>
<gene>
    <name evidence="3" type="ORF">PG996_014289</name>
</gene>
<accession>A0ABR1THW5</accession>
<dbReference type="PANTHER" id="PTHR24148:SF64">
    <property type="entry name" value="HETEROKARYON INCOMPATIBILITY DOMAIN-CONTAINING PROTEIN"/>
    <property type="match status" value="1"/>
</dbReference>
<feature type="domain" description="Heterokaryon incompatibility" evidence="2">
    <location>
        <begin position="43"/>
        <end position="204"/>
    </location>
</feature>
<sequence>MFSHPPLITGVDSIRLLTVAPGDFLSPLRCTLTSVAFSDKPKYVALSYTWGSSYPENAALPVYQNDSSEPISLMLDDEPFYVAHNLHLFLLHLRSATHAISVWADAICINQADILERNQQVALMSFIYTRASRVVVWLGTKEYPSTNDVFRLMSLEWRSGQTVHFAAGFAGQGKRIRSSPKPTKGVLARLAKSGYWTRVWIVQEMCLPRLLTLFYGSDVWDYEDFRRWILEAEIGGQILSHHTSDFFEPMKRLLQARKNRHSDFMSLENLIERFAANQCSELRDRVYGLLGCAHDVSPYFGNNEGMDALDNYIASLSAGDKPPYELRRGTGCVEVDYTRSYFDIWSSVVKFVFFQARDKGSRYQLDMCCRKTQQPIEEQQIYLLGTERQRSIVRTACVVQHALGQQVEEELATSGQHMVTRTPLSMHTDQTDSF</sequence>
<evidence type="ECO:0000256" key="1">
    <source>
        <dbReference type="SAM" id="MobiDB-lite"/>
    </source>
</evidence>
<dbReference type="InterPro" id="IPR010730">
    <property type="entry name" value="HET"/>
</dbReference>
<protein>
    <submittedName>
        <fullName evidence="3">HET-domain-containing protein</fullName>
    </submittedName>
</protein>
<evidence type="ECO:0000259" key="2">
    <source>
        <dbReference type="Pfam" id="PF06985"/>
    </source>
</evidence>
<evidence type="ECO:0000313" key="3">
    <source>
        <dbReference type="EMBL" id="KAK8046225.1"/>
    </source>
</evidence>
<comment type="caution">
    <text evidence="3">The sequence shown here is derived from an EMBL/GenBank/DDBJ whole genome shotgun (WGS) entry which is preliminary data.</text>
</comment>
<dbReference type="EMBL" id="JAQQWM010000009">
    <property type="protein sequence ID" value="KAK8046225.1"/>
    <property type="molecule type" value="Genomic_DNA"/>
</dbReference>
<dbReference type="Proteomes" id="UP001446871">
    <property type="component" value="Unassembled WGS sequence"/>
</dbReference>
<feature type="region of interest" description="Disordered" evidence="1">
    <location>
        <begin position="414"/>
        <end position="434"/>
    </location>
</feature>
<dbReference type="InterPro" id="IPR052895">
    <property type="entry name" value="HetReg/Transcr_Mod"/>
</dbReference>
<proteinExistence type="predicted"/>
<name>A0ABR1THW5_9PEZI</name>